<dbReference type="EMBL" id="JAAAHY010001701">
    <property type="protein sequence ID" value="KAF9947248.1"/>
    <property type="molecule type" value="Genomic_DNA"/>
</dbReference>
<organism evidence="2 3">
    <name type="scientific">Mortierella alpina</name>
    <name type="common">Oleaginous fungus</name>
    <name type="synonym">Mortierella renispora</name>
    <dbReference type="NCBI Taxonomy" id="64518"/>
    <lineage>
        <taxon>Eukaryota</taxon>
        <taxon>Fungi</taxon>
        <taxon>Fungi incertae sedis</taxon>
        <taxon>Mucoromycota</taxon>
        <taxon>Mortierellomycotina</taxon>
        <taxon>Mortierellomycetes</taxon>
        <taxon>Mortierellales</taxon>
        <taxon>Mortierellaceae</taxon>
        <taxon>Mortierella</taxon>
    </lineage>
</organism>
<comment type="caution">
    <text evidence="2">The sequence shown here is derived from an EMBL/GenBank/DDBJ whole genome shotgun (WGS) entry which is preliminary data.</text>
</comment>
<name>A0A9P6LWD9_MORAP</name>
<evidence type="ECO:0000256" key="1">
    <source>
        <dbReference type="SAM" id="MobiDB-lite"/>
    </source>
</evidence>
<protein>
    <submittedName>
        <fullName evidence="2">Uncharacterized protein</fullName>
    </submittedName>
</protein>
<feature type="region of interest" description="Disordered" evidence="1">
    <location>
        <begin position="174"/>
        <end position="197"/>
    </location>
</feature>
<gene>
    <name evidence="2" type="ORF">BGZ70_002801</name>
</gene>
<dbReference type="PANTHER" id="PTHR34776:SF1">
    <property type="entry name" value="F17F16.3 PROTEIN"/>
    <property type="match status" value="1"/>
</dbReference>
<proteinExistence type="predicted"/>
<evidence type="ECO:0000313" key="2">
    <source>
        <dbReference type="EMBL" id="KAF9947248.1"/>
    </source>
</evidence>
<reference evidence="2" key="1">
    <citation type="journal article" date="2020" name="Fungal Divers.">
        <title>Resolving the Mortierellaceae phylogeny through synthesis of multi-gene phylogenetics and phylogenomics.</title>
        <authorList>
            <person name="Vandepol N."/>
            <person name="Liber J."/>
            <person name="Desiro A."/>
            <person name="Na H."/>
            <person name="Kennedy M."/>
            <person name="Barry K."/>
            <person name="Grigoriev I.V."/>
            <person name="Miller A.N."/>
            <person name="O'Donnell K."/>
            <person name="Stajich J.E."/>
            <person name="Bonito G."/>
        </authorList>
    </citation>
    <scope>NUCLEOTIDE SEQUENCE</scope>
    <source>
        <strain evidence="2">CK1249</strain>
    </source>
</reference>
<keyword evidence="3" id="KW-1185">Reference proteome</keyword>
<feature type="compositionally biased region" description="Basic and acidic residues" evidence="1">
    <location>
        <begin position="80"/>
        <end position="132"/>
    </location>
</feature>
<sequence length="428" mass="47989">MAPTKKTTSPTKRASTPDASTEPANKRGRKSEAHTEAATDAAKEDSDNAGVEQEDAVDTKQATEDHPTSSKRTTRSRTSHKTEAAGKMEDKKQEEKKPKVEEKEPTVKEEDVKAEPKDFVKKEGKEANTSEPRTLEKGHVFFFYRPKIDVHKPQSPNDVQKLYMLLCPDDAAGRPAAEDKVGELDSSSKPSHSGKPQHRLLIVPRKLLPVPGNGAKSRVWAFVDKVSSDLDEVESRLERYTYSTKTRGERTQESARLIGEARYEIILENNHSHFVYALAVPQEPGEVQKSFHIAKEGQFLVQVKNPEIQTPATERGEARYATLGQSAAKLPKHLQEKFRGIRKDWVRYAPLDTGEFLDISHLELGFFAVNKGAKEEFAEAVKLMEQEIDEELSDREGDVKSEEKAEEKAYKDLDLEPGKVPAAVEEFK</sequence>
<feature type="compositionally biased region" description="Basic and acidic residues" evidence="1">
    <location>
        <begin position="30"/>
        <end position="46"/>
    </location>
</feature>
<feature type="compositionally biased region" description="Basic and acidic residues" evidence="1">
    <location>
        <begin position="57"/>
        <end position="68"/>
    </location>
</feature>
<feature type="region of interest" description="Disordered" evidence="1">
    <location>
        <begin position="1"/>
        <end position="132"/>
    </location>
</feature>
<dbReference type="Proteomes" id="UP000738359">
    <property type="component" value="Unassembled WGS sequence"/>
</dbReference>
<dbReference type="PANTHER" id="PTHR34776">
    <property type="entry name" value="F17F16.3 PROTEIN"/>
    <property type="match status" value="1"/>
</dbReference>
<evidence type="ECO:0000313" key="3">
    <source>
        <dbReference type="Proteomes" id="UP000738359"/>
    </source>
</evidence>
<feature type="compositionally biased region" description="Polar residues" evidence="1">
    <location>
        <begin position="1"/>
        <end position="23"/>
    </location>
</feature>
<feature type="compositionally biased region" description="Basic and acidic residues" evidence="1">
    <location>
        <begin position="394"/>
        <end position="412"/>
    </location>
</feature>
<dbReference type="AlphaFoldDB" id="A0A9P6LWD9"/>
<dbReference type="OrthoDB" id="1028014at2759"/>
<feature type="region of interest" description="Disordered" evidence="1">
    <location>
        <begin position="388"/>
        <end position="412"/>
    </location>
</feature>
<accession>A0A9P6LWD9</accession>